<protein>
    <submittedName>
        <fullName evidence="1">Uncharacterized protein</fullName>
    </submittedName>
</protein>
<proteinExistence type="predicted"/>
<keyword evidence="2" id="KW-1185">Reference proteome</keyword>
<name>A0ACC2WA75_9TREE</name>
<comment type="caution">
    <text evidence="1">The sequence shown here is derived from an EMBL/GenBank/DDBJ whole genome shotgun (WGS) entry which is preliminary data.</text>
</comment>
<accession>A0ACC2WA75</accession>
<dbReference type="Proteomes" id="UP001230649">
    <property type="component" value="Unassembled WGS sequence"/>
</dbReference>
<evidence type="ECO:0000313" key="1">
    <source>
        <dbReference type="EMBL" id="KAJ9107956.1"/>
    </source>
</evidence>
<reference evidence="1" key="1">
    <citation type="submission" date="2023-04" db="EMBL/GenBank/DDBJ databases">
        <title>Draft Genome sequencing of Naganishia species isolated from polar environments using Oxford Nanopore Technology.</title>
        <authorList>
            <person name="Leo P."/>
            <person name="Venkateswaran K."/>
        </authorList>
    </citation>
    <scope>NUCLEOTIDE SEQUENCE</scope>
    <source>
        <strain evidence="1">MNA-CCFEE 5262</strain>
    </source>
</reference>
<sequence>MHHQLWLLLAVLAAAAPRTAASNTSAREIDITLAVPPRHQRMEKRFLGSLRTTRKRETTTTTKNKAAVHVGRGGVFEFVKRQVLAADIGQVETLYRELEYEQEQAAAEAQARGRRLMGCSWLVSSSLGHVGMGLMGGVALIDSIVAGTTSSSSFTTPILSSTASSSTPTSSSTPVRTEEEVHVHNTNGNTDFATDDNSEAGQLVDRGWVLADPFSEGEKTSRGAGAGADPRLAVTLGREKETPVDAVPVPANADEQDVKPGKEEDGGDASMSVGGESSPGQSAGAGEEKPADGAIGGDVKPADGASEPAEPVNGTPDQESTAGGETNPADGVPAPGPNASIGPGGDVSTNLETSSSSSGIPGTGTSSVLSTTVSVLATVSQATGFTSVSAETGSIFGTTPGNSYFDFQWIGRDSDKYFVYSFEDTVSIHGRTCLRHIKRYTAELYILHSSRDKTSDNGAAEREYLATRYRLFDEYDQQCIKLEYPHYRFNNGECGRIGTPLTLNGTGSDGLPSTTFVIQSSSVSEPSATSTSTLQQTGVPNTASVPGTDGLPSTTLLTQSSTPGSQPLATSASNSEQIGTETSIGQSPRATESTASQSESQSGVPTSTMGPENGTTSSGQAETILPISTSTQSDIPSGVPTSSATSSSASDSEVPSTTEFSASSIGGESTSSIVEEPTSTQSGIPSGVPTSSMTSSNAASELPASSTEESTSTIAQEPTTSQSDTPTTLPTDSQTFPPNVTSELGSTTEFSTSTPPSEPTSTSDPSPTFLPQSSTTTDGPQPTASQTSTSSASEGQSSALEIPTSTSVVSPLPFTSSEAESVSSSTAQPSASHTSSDASSSSDIPSSAQTSTATSESTSGSEASSTQSGQATTTAGEATSSQTVSPSSHTVTPGPTSEGAPATSTEVLTSSQTVSASPTSESGNQTVPITANVTLSDSAPTSVATLPTSESSSFQWSSETSTDSWSSDSASPTQEAYTPTQTYLVWASSTSAYIASSTEEAETTQSVTLSSTSAVMPSTASIPANIPTIIVPYNSPAATSAASDSKVETKTNPSSLISILLNANNYPWDFVVNNSDATSQLFINFPLMLANALGIPETNVTTYALQAYAPAATQGESTELLTKWLGYIPTDRVTDLTAYIKTPSSPLYRQAGITGQLAAQIDSSYPITGSSTTDSKTSSDANAEADSKKQSHRDVIIGVCVGVGGALWIALIFWIYRRVKRNHDANVHKRMSEHASFMGGVAGGYMPEGRHSRTSSLAASEIDARPSSFYANPADNEPRNRRQSQSTPQRASWNDRSASHEHARPDRMSTGFSSWFRSSNSHSNGHSNSDGHGSPQQMTQLHNPFADNAHRSYLDQGPKRTSSNWRRSHTPANKPIRKNQIGRPTLQANSLEFTEHR</sequence>
<evidence type="ECO:0000313" key="2">
    <source>
        <dbReference type="Proteomes" id="UP001230649"/>
    </source>
</evidence>
<dbReference type="EMBL" id="JASBWS010000035">
    <property type="protein sequence ID" value="KAJ9107956.1"/>
    <property type="molecule type" value="Genomic_DNA"/>
</dbReference>
<organism evidence="1 2">
    <name type="scientific">Naganishia adeliensis</name>
    <dbReference type="NCBI Taxonomy" id="92952"/>
    <lineage>
        <taxon>Eukaryota</taxon>
        <taxon>Fungi</taxon>
        <taxon>Dikarya</taxon>
        <taxon>Basidiomycota</taxon>
        <taxon>Agaricomycotina</taxon>
        <taxon>Tremellomycetes</taxon>
        <taxon>Filobasidiales</taxon>
        <taxon>Filobasidiaceae</taxon>
        <taxon>Naganishia</taxon>
    </lineage>
</organism>
<gene>
    <name evidence="1" type="ORF">QFC20_003641</name>
</gene>